<proteinExistence type="predicted"/>
<dbReference type="EMBL" id="BMDX01000003">
    <property type="protein sequence ID" value="GGA68793.1"/>
    <property type="molecule type" value="Genomic_DNA"/>
</dbReference>
<sequence>MKHLVLLIALAVLSASAMAKDKNKKQKDLTFYVCEAQVDSNAQAYIKPCKKWKSKNSCPEGEWITWSATSVGGQMMYDTALMAIATGKPLRSRFDRRSCNLYDEIPMLRIVQDERN</sequence>
<dbReference type="OrthoDB" id="9416541at2"/>
<evidence type="ECO:0000313" key="3">
    <source>
        <dbReference type="Proteomes" id="UP000619743"/>
    </source>
</evidence>
<dbReference type="Proteomes" id="UP000619743">
    <property type="component" value="Unassembled WGS sequence"/>
</dbReference>
<evidence type="ECO:0000256" key="1">
    <source>
        <dbReference type="SAM" id="SignalP"/>
    </source>
</evidence>
<feature type="chain" id="PRO_5035224597" evidence="1">
    <location>
        <begin position="20"/>
        <end position="116"/>
    </location>
</feature>
<organism evidence="2 3">
    <name type="scientific">Neiella marina</name>
    <dbReference type="NCBI Taxonomy" id="508461"/>
    <lineage>
        <taxon>Bacteria</taxon>
        <taxon>Pseudomonadati</taxon>
        <taxon>Pseudomonadota</taxon>
        <taxon>Gammaproteobacteria</taxon>
        <taxon>Alteromonadales</taxon>
        <taxon>Echinimonadaceae</taxon>
        <taxon>Neiella</taxon>
    </lineage>
</organism>
<keyword evidence="1" id="KW-0732">Signal</keyword>
<keyword evidence="3" id="KW-1185">Reference proteome</keyword>
<evidence type="ECO:0000313" key="2">
    <source>
        <dbReference type="EMBL" id="GGA68793.1"/>
    </source>
</evidence>
<dbReference type="AlphaFoldDB" id="A0A8J2U308"/>
<dbReference type="RefSeq" id="WP_087506509.1">
    <property type="nucleotide sequence ID" value="NZ_BMDX01000003.1"/>
</dbReference>
<gene>
    <name evidence="2" type="ORF">GCM10011369_08010</name>
</gene>
<name>A0A8J2U308_9GAMM</name>
<comment type="caution">
    <text evidence="2">The sequence shown here is derived from an EMBL/GenBank/DDBJ whole genome shotgun (WGS) entry which is preliminary data.</text>
</comment>
<feature type="signal peptide" evidence="1">
    <location>
        <begin position="1"/>
        <end position="19"/>
    </location>
</feature>
<reference evidence="3" key="1">
    <citation type="journal article" date="2019" name="Int. J. Syst. Evol. Microbiol.">
        <title>The Global Catalogue of Microorganisms (GCM) 10K type strain sequencing project: providing services to taxonomists for standard genome sequencing and annotation.</title>
        <authorList>
            <consortium name="The Broad Institute Genomics Platform"/>
            <consortium name="The Broad Institute Genome Sequencing Center for Infectious Disease"/>
            <person name="Wu L."/>
            <person name="Ma J."/>
        </authorList>
    </citation>
    <scope>NUCLEOTIDE SEQUENCE [LARGE SCALE GENOMIC DNA]</scope>
    <source>
        <strain evidence="3">CGMCC 1.10130</strain>
    </source>
</reference>
<accession>A0A8J2U308</accession>
<protein>
    <submittedName>
        <fullName evidence="2">Uncharacterized protein</fullName>
    </submittedName>
</protein>